<keyword evidence="3" id="KW-1185">Reference proteome</keyword>
<reference evidence="2" key="1">
    <citation type="submission" date="2020-11" db="EMBL/GenBank/DDBJ databases">
        <authorList>
            <consortium name="DOE Joint Genome Institute"/>
            <person name="Ahrendt S."/>
            <person name="Riley R."/>
            <person name="Andreopoulos W."/>
            <person name="Labutti K."/>
            <person name="Pangilinan J."/>
            <person name="Ruiz-Duenas F.J."/>
            <person name="Barrasa J.M."/>
            <person name="Sanchez-Garcia M."/>
            <person name="Camarero S."/>
            <person name="Miyauchi S."/>
            <person name="Serrano A."/>
            <person name="Linde D."/>
            <person name="Babiker R."/>
            <person name="Drula E."/>
            <person name="Ayuso-Fernandez I."/>
            <person name="Pacheco R."/>
            <person name="Padilla G."/>
            <person name="Ferreira P."/>
            <person name="Barriuso J."/>
            <person name="Kellner H."/>
            <person name="Castanera R."/>
            <person name="Alfaro M."/>
            <person name="Ramirez L."/>
            <person name="Pisabarro A.G."/>
            <person name="Kuo A."/>
            <person name="Tritt A."/>
            <person name="Lipzen A."/>
            <person name="He G."/>
            <person name="Yan M."/>
            <person name="Ng V."/>
            <person name="Cullen D."/>
            <person name="Martin F."/>
            <person name="Rosso M.-N."/>
            <person name="Henrissat B."/>
            <person name="Hibbett D."/>
            <person name="Martinez A.T."/>
            <person name="Grigoriev I.V."/>
        </authorList>
    </citation>
    <scope>NUCLEOTIDE SEQUENCE</scope>
    <source>
        <strain evidence="2">MF-IS2</strain>
    </source>
</reference>
<accession>A0A9P6C1S8</accession>
<protein>
    <submittedName>
        <fullName evidence="2">Uncharacterized protein</fullName>
    </submittedName>
</protein>
<sequence length="430" mass="48054">MPFSYHYRDRSPSSSDDLLVYPQLEETHDDSIVLSDLIRTGETSRLRRRGAMRIEPTASSSSRHHRWRSSPAFRGADDAIVNVDAPGYAWTIVENRSRRAPRHLPMLEVSDDDVEFEDSDSDSGDEMVFSASFNRAISEQIGNSMPSESQSLRSRSSVESVGEKPPSESTSYSLVCGGPIDDTTICARSDPESVYSALASFILPQAPLPQSSSPPRRTSSGSSDTNGCGTTVHTRAFPRYRHHQPMWTANTPATGAVVPLDRVYFDEICAKEKLSAKMMKQEACGCLRIGIGCANCGNPLGFRLTPCKMLRDHILSRQSHSRLRLRRSSSSVTEYSNGEQDPYLYTFFCNSTTSPQTSTFPASESNIHRRRDWSRPRPYPLLPPPPPLIRLMSDSEMSDSDEENPLSFVWSQIQCRLINKMTMVPHSCIL</sequence>
<dbReference type="OrthoDB" id="3060371at2759"/>
<evidence type="ECO:0000313" key="2">
    <source>
        <dbReference type="EMBL" id="KAF9445839.1"/>
    </source>
</evidence>
<feature type="region of interest" description="Disordered" evidence="1">
    <location>
        <begin position="206"/>
        <end position="230"/>
    </location>
</feature>
<organism evidence="2 3">
    <name type="scientific">Macrolepiota fuliginosa MF-IS2</name>
    <dbReference type="NCBI Taxonomy" id="1400762"/>
    <lineage>
        <taxon>Eukaryota</taxon>
        <taxon>Fungi</taxon>
        <taxon>Dikarya</taxon>
        <taxon>Basidiomycota</taxon>
        <taxon>Agaricomycotina</taxon>
        <taxon>Agaricomycetes</taxon>
        <taxon>Agaricomycetidae</taxon>
        <taxon>Agaricales</taxon>
        <taxon>Agaricineae</taxon>
        <taxon>Agaricaceae</taxon>
        <taxon>Macrolepiota</taxon>
    </lineage>
</organism>
<evidence type="ECO:0000256" key="1">
    <source>
        <dbReference type="SAM" id="MobiDB-lite"/>
    </source>
</evidence>
<feature type="region of interest" description="Disordered" evidence="1">
    <location>
        <begin position="141"/>
        <end position="174"/>
    </location>
</feature>
<comment type="caution">
    <text evidence="2">The sequence shown here is derived from an EMBL/GenBank/DDBJ whole genome shotgun (WGS) entry which is preliminary data.</text>
</comment>
<feature type="compositionally biased region" description="Low complexity" evidence="1">
    <location>
        <begin position="147"/>
        <end position="160"/>
    </location>
</feature>
<feature type="compositionally biased region" description="Low complexity" evidence="1">
    <location>
        <begin position="206"/>
        <end position="223"/>
    </location>
</feature>
<evidence type="ECO:0000313" key="3">
    <source>
        <dbReference type="Proteomes" id="UP000807342"/>
    </source>
</evidence>
<name>A0A9P6C1S8_9AGAR</name>
<dbReference type="EMBL" id="MU151278">
    <property type="protein sequence ID" value="KAF9445839.1"/>
    <property type="molecule type" value="Genomic_DNA"/>
</dbReference>
<proteinExistence type="predicted"/>
<dbReference type="Proteomes" id="UP000807342">
    <property type="component" value="Unassembled WGS sequence"/>
</dbReference>
<dbReference type="AlphaFoldDB" id="A0A9P6C1S8"/>
<feature type="region of interest" description="Disordered" evidence="1">
    <location>
        <begin position="357"/>
        <end position="379"/>
    </location>
</feature>
<gene>
    <name evidence="2" type="ORF">P691DRAFT_244632</name>
</gene>